<dbReference type="STRING" id="1194090.SAMN05443144_113125"/>
<feature type="signal peptide" evidence="1">
    <location>
        <begin position="1"/>
        <end position="30"/>
    </location>
</feature>
<evidence type="ECO:0000256" key="1">
    <source>
        <dbReference type="SAM" id="SignalP"/>
    </source>
</evidence>
<dbReference type="Proteomes" id="UP000184041">
    <property type="component" value="Unassembled WGS sequence"/>
</dbReference>
<dbReference type="RefSeq" id="WP_139240300.1">
    <property type="nucleotide sequence ID" value="NZ_FQUS01000013.1"/>
</dbReference>
<protein>
    <recommendedName>
        <fullName evidence="4">Alpha/beta hydrolase family protein</fullName>
    </recommendedName>
</protein>
<reference evidence="2 3" key="1">
    <citation type="submission" date="2016-11" db="EMBL/GenBank/DDBJ databases">
        <authorList>
            <person name="Jaros S."/>
            <person name="Januszkiewicz K."/>
            <person name="Wedrychowicz H."/>
        </authorList>
    </citation>
    <scope>NUCLEOTIDE SEQUENCE [LARGE SCALE GENOMIC DNA]</scope>
    <source>
        <strain evidence="2 3">DSM 21986</strain>
    </source>
</reference>
<dbReference type="OrthoDB" id="2247630at2"/>
<name>A0A1M5EQ65_9BACT</name>
<keyword evidence="1" id="KW-0732">Signal</keyword>
<evidence type="ECO:0008006" key="4">
    <source>
        <dbReference type="Google" id="ProtNLM"/>
    </source>
</evidence>
<dbReference type="AlphaFoldDB" id="A0A1M5EQ65"/>
<feature type="chain" id="PRO_5013064608" description="Alpha/beta hydrolase family protein" evidence="1">
    <location>
        <begin position="31"/>
        <end position="85"/>
    </location>
</feature>
<sequence>MKKQKIKKCRATLFAVIAILIVLSSPPAQYEEPETTGYISVNGLDYYYEIHGEGDRSAEASEHAEPLFLLHGHGRTELGDRPPLP</sequence>
<keyword evidence="3" id="KW-1185">Reference proteome</keyword>
<gene>
    <name evidence="2" type="ORF">SAMN05443144_113125</name>
</gene>
<evidence type="ECO:0000313" key="3">
    <source>
        <dbReference type="Proteomes" id="UP000184041"/>
    </source>
</evidence>
<dbReference type="EMBL" id="FQUS01000013">
    <property type="protein sequence ID" value="SHF81172.1"/>
    <property type="molecule type" value="Genomic_DNA"/>
</dbReference>
<organism evidence="2 3">
    <name type="scientific">Fodinibius roseus</name>
    <dbReference type="NCBI Taxonomy" id="1194090"/>
    <lineage>
        <taxon>Bacteria</taxon>
        <taxon>Pseudomonadati</taxon>
        <taxon>Balneolota</taxon>
        <taxon>Balneolia</taxon>
        <taxon>Balneolales</taxon>
        <taxon>Balneolaceae</taxon>
        <taxon>Fodinibius</taxon>
    </lineage>
</organism>
<evidence type="ECO:0000313" key="2">
    <source>
        <dbReference type="EMBL" id="SHF81172.1"/>
    </source>
</evidence>
<accession>A0A1M5EQ65</accession>
<proteinExistence type="predicted"/>